<comment type="caution">
    <text evidence="3">The sequence shown here is derived from an EMBL/GenBank/DDBJ whole genome shotgun (WGS) entry which is preliminary data.</text>
</comment>
<dbReference type="AlphaFoldDB" id="A0A543DZ86"/>
<dbReference type="InterPro" id="IPR010093">
    <property type="entry name" value="SinI_DNA-bd"/>
</dbReference>
<name>A0A543DZ86_9PSEU</name>
<dbReference type="Gene3D" id="1.10.1660.10">
    <property type="match status" value="1"/>
</dbReference>
<gene>
    <name evidence="3" type="ORF">FB558_1315</name>
</gene>
<evidence type="ECO:0000313" key="4">
    <source>
        <dbReference type="Proteomes" id="UP000315677"/>
    </source>
</evidence>
<keyword evidence="4" id="KW-1185">Reference proteome</keyword>
<dbReference type="InterPro" id="IPR009061">
    <property type="entry name" value="DNA-bd_dom_put_sf"/>
</dbReference>
<dbReference type="GO" id="GO:0003677">
    <property type="term" value="F:DNA binding"/>
    <property type="evidence" value="ECO:0007669"/>
    <property type="project" value="InterPro"/>
</dbReference>
<organism evidence="3 4">
    <name type="scientific">Pseudonocardia kunmingensis</name>
    <dbReference type="NCBI Taxonomy" id="630975"/>
    <lineage>
        <taxon>Bacteria</taxon>
        <taxon>Bacillati</taxon>
        <taxon>Actinomycetota</taxon>
        <taxon>Actinomycetes</taxon>
        <taxon>Pseudonocardiales</taxon>
        <taxon>Pseudonocardiaceae</taxon>
        <taxon>Pseudonocardia</taxon>
    </lineage>
</organism>
<proteinExistence type="predicted"/>
<feature type="domain" description="Helix-turn-helix" evidence="2">
    <location>
        <begin position="8"/>
        <end position="54"/>
    </location>
</feature>
<sequence>MSGVPDRLLNSSELAELLHVNVKTVQRWVRAGRIRPTMTTPGGQYRFSLDDVREQLGQPRRRPDAD</sequence>
<evidence type="ECO:0000259" key="2">
    <source>
        <dbReference type="Pfam" id="PF12728"/>
    </source>
</evidence>
<dbReference type="SUPFAM" id="SSF46955">
    <property type="entry name" value="Putative DNA-binding domain"/>
    <property type="match status" value="1"/>
</dbReference>
<dbReference type="EMBL" id="VFPA01000001">
    <property type="protein sequence ID" value="TQM14549.1"/>
    <property type="molecule type" value="Genomic_DNA"/>
</dbReference>
<dbReference type="Proteomes" id="UP000315677">
    <property type="component" value="Unassembled WGS sequence"/>
</dbReference>
<evidence type="ECO:0000313" key="3">
    <source>
        <dbReference type="EMBL" id="TQM14549.1"/>
    </source>
</evidence>
<dbReference type="InterPro" id="IPR041657">
    <property type="entry name" value="HTH_17"/>
</dbReference>
<dbReference type="OrthoDB" id="3578889at2"/>
<dbReference type="NCBIfam" id="TIGR01764">
    <property type="entry name" value="excise"/>
    <property type="match status" value="1"/>
</dbReference>
<dbReference type="CDD" id="cd04762">
    <property type="entry name" value="HTH_MerR-trunc"/>
    <property type="match status" value="1"/>
</dbReference>
<feature type="region of interest" description="Disordered" evidence="1">
    <location>
        <begin position="39"/>
        <end position="66"/>
    </location>
</feature>
<dbReference type="Pfam" id="PF12728">
    <property type="entry name" value="HTH_17"/>
    <property type="match status" value="1"/>
</dbReference>
<reference evidence="3 4" key="1">
    <citation type="submission" date="2019-06" db="EMBL/GenBank/DDBJ databases">
        <title>Sequencing the genomes of 1000 actinobacteria strains.</title>
        <authorList>
            <person name="Klenk H.-P."/>
        </authorList>
    </citation>
    <scope>NUCLEOTIDE SEQUENCE [LARGE SCALE GENOMIC DNA]</scope>
    <source>
        <strain evidence="3 4">DSM 45301</strain>
    </source>
</reference>
<protein>
    <submittedName>
        <fullName evidence="3">Excisionase family DNA binding protein</fullName>
    </submittedName>
</protein>
<accession>A0A543DZ86</accession>
<evidence type="ECO:0000256" key="1">
    <source>
        <dbReference type="SAM" id="MobiDB-lite"/>
    </source>
</evidence>